<dbReference type="RefSeq" id="WP_078815575.1">
    <property type="nucleotide sequence ID" value="NZ_FUYE01000020.1"/>
</dbReference>
<dbReference type="Proteomes" id="UP000190774">
    <property type="component" value="Unassembled WGS sequence"/>
</dbReference>
<protein>
    <recommendedName>
        <fullName evidence="5">Septal ring factor EnvC, activator of murein hydrolases AmiA and AmiB</fullName>
    </recommendedName>
</protein>
<evidence type="ECO:0000256" key="1">
    <source>
        <dbReference type="SAM" id="Coils"/>
    </source>
</evidence>
<dbReference type="OrthoDB" id="189855at2"/>
<dbReference type="STRING" id="48467.SAMN02745166_04439"/>
<keyword evidence="1" id="KW-0175">Coiled coil</keyword>
<accession>A0A1T4YXJ2</accession>
<sequence>MIVTLHNRIAQRAKLLLAALVVLGGGVQAQTAFELQELNTALQVAAQKIQSLEKQVAAAKDKTDALTQSAAAANQEAAELRDRYERLRGLLEGLGIGALENSTEQTQARLLSALSDLRISETSRQNLAESLMQLAEASLQFAKTVPTPEPIAGEQLSKALSKAEEVLSAAAAPQGQAPAPAAVSDLQNVRIVSLKPDLGIAVLSVGSRDGVKPGMPFEIFREDKPIAKILVTEVRGSVSGAVVQELANAADPVKVGDRGKVDINRSF</sequence>
<dbReference type="EMBL" id="FUYE01000020">
    <property type="protein sequence ID" value="SKB06278.1"/>
    <property type="molecule type" value="Genomic_DNA"/>
</dbReference>
<dbReference type="AlphaFoldDB" id="A0A1T4YXJ2"/>
<keyword evidence="2" id="KW-0732">Signal</keyword>
<feature type="coiled-coil region" evidence="1">
    <location>
        <begin position="35"/>
        <end position="90"/>
    </location>
</feature>
<keyword evidence="4" id="KW-1185">Reference proteome</keyword>
<name>A0A1T4YXJ2_9BACT</name>
<evidence type="ECO:0000313" key="4">
    <source>
        <dbReference type="Proteomes" id="UP000190774"/>
    </source>
</evidence>
<organism evidence="3 4">
    <name type="scientific">Prosthecobacter debontii</name>
    <dbReference type="NCBI Taxonomy" id="48467"/>
    <lineage>
        <taxon>Bacteria</taxon>
        <taxon>Pseudomonadati</taxon>
        <taxon>Verrucomicrobiota</taxon>
        <taxon>Verrucomicrobiia</taxon>
        <taxon>Verrucomicrobiales</taxon>
        <taxon>Verrucomicrobiaceae</taxon>
        <taxon>Prosthecobacter</taxon>
    </lineage>
</organism>
<feature type="signal peptide" evidence="2">
    <location>
        <begin position="1"/>
        <end position="29"/>
    </location>
</feature>
<evidence type="ECO:0008006" key="5">
    <source>
        <dbReference type="Google" id="ProtNLM"/>
    </source>
</evidence>
<evidence type="ECO:0000313" key="3">
    <source>
        <dbReference type="EMBL" id="SKB06278.1"/>
    </source>
</evidence>
<gene>
    <name evidence="3" type="ORF">SAMN02745166_04439</name>
</gene>
<evidence type="ECO:0000256" key="2">
    <source>
        <dbReference type="SAM" id="SignalP"/>
    </source>
</evidence>
<feature type="chain" id="PRO_5012820765" description="Septal ring factor EnvC, activator of murein hydrolases AmiA and AmiB" evidence="2">
    <location>
        <begin position="30"/>
        <end position="267"/>
    </location>
</feature>
<proteinExistence type="predicted"/>
<reference evidence="4" key="1">
    <citation type="submission" date="2017-02" db="EMBL/GenBank/DDBJ databases">
        <authorList>
            <person name="Varghese N."/>
            <person name="Submissions S."/>
        </authorList>
    </citation>
    <scope>NUCLEOTIDE SEQUENCE [LARGE SCALE GENOMIC DNA]</scope>
    <source>
        <strain evidence="4">ATCC 700200</strain>
    </source>
</reference>